<dbReference type="GO" id="GO:0004527">
    <property type="term" value="F:exonuclease activity"/>
    <property type="evidence" value="ECO:0007669"/>
    <property type="project" value="UniProtKB-KW"/>
</dbReference>
<evidence type="ECO:0000313" key="3">
    <source>
        <dbReference type="Proteomes" id="UP001589838"/>
    </source>
</evidence>
<keyword evidence="2" id="KW-0540">Nuclease</keyword>
<accession>A0ABV6KEH8</accession>
<dbReference type="PANTHER" id="PTHR30231:SF41">
    <property type="entry name" value="DNA POLYMERASE III SUBUNIT EPSILON"/>
    <property type="match status" value="1"/>
</dbReference>
<reference evidence="2 3" key="1">
    <citation type="submission" date="2024-09" db="EMBL/GenBank/DDBJ databases">
        <authorList>
            <person name="Sun Q."/>
            <person name="Mori K."/>
        </authorList>
    </citation>
    <scope>NUCLEOTIDE SEQUENCE [LARGE SCALE GENOMIC DNA]</scope>
    <source>
        <strain evidence="2 3">NCAIM B.02610</strain>
    </source>
</reference>
<dbReference type="InterPro" id="IPR036397">
    <property type="entry name" value="RNaseH_sf"/>
</dbReference>
<name>A0ABV6KEH8_9BACI</name>
<organism evidence="2 3">
    <name type="scientific">Halalkalibacter kiskunsagensis</name>
    <dbReference type="NCBI Taxonomy" id="1548599"/>
    <lineage>
        <taxon>Bacteria</taxon>
        <taxon>Bacillati</taxon>
        <taxon>Bacillota</taxon>
        <taxon>Bacilli</taxon>
        <taxon>Bacillales</taxon>
        <taxon>Bacillaceae</taxon>
        <taxon>Halalkalibacter</taxon>
    </lineage>
</organism>
<dbReference type="EMBL" id="JBHLUX010000036">
    <property type="protein sequence ID" value="MFC0471727.1"/>
    <property type="molecule type" value="Genomic_DNA"/>
</dbReference>
<dbReference type="RefSeq" id="WP_335959596.1">
    <property type="nucleotide sequence ID" value="NZ_JAXBLX010000006.1"/>
</dbReference>
<keyword evidence="2" id="KW-0378">Hydrolase</keyword>
<feature type="domain" description="Exonuclease" evidence="1">
    <location>
        <begin position="28"/>
        <end position="199"/>
    </location>
</feature>
<proteinExistence type="predicted"/>
<gene>
    <name evidence="2" type="ORF">ACFFHM_14795</name>
</gene>
<comment type="caution">
    <text evidence="2">The sequence shown here is derived from an EMBL/GenBank/DDBJ whole genome shotgun (WGS) entry which is preliminary data.</text>
</comment>
<dbReference type="CDD" id="cd06127">
    <property type="entry name" value="DEDDh"/>
    <property type="match status" value="1"/>
</dbReference>
<dbReference type="PANTHER" id="PTHR30231">
    <property type="entry name" value="DNA POLYMERASE III SUBUNIT EPSILON"/>
    <property type="match status" value="1"/>
</dbReference>
<dbReference type="SMART" id="SM00479">
    <property type="entry name" value="EXOIII"/>
    <property type="match status" value="1"/>
</dbReference>
<dbReference type="Gene3D" id="3.30.420.10">
    <property type="entry name" value="Ribonuclease H-like superfamily/Ribonuclease H"/>
    <property type="match status" value="1"/>
</dbReference>
<keyword evidence="2" id="KW-0269">Exonuclease</keyword>
<protein>
    <submittedName>
        <fullName evidence="2">3'-5' exonuclease</fullName>
    </submittedName>
</protein>
<evidence type="ECO:0000313" key="2">
    <source>
        <dbReference type="EMBL" id="MFC0471727.1"/>
    </source>
</evidence>
<evidence type="ECO:0000259" key="1">
    <source>
        <dbReference type="SMART" id="SM00479"/>
    </source>
</evidence>
<keyword evidence="3" id="KW-1185">Reference proteome</keyword>
<dbReference type="Proteomes" id="UP001589838">
    <property type="component" value="Unassembled WGS sequence"/>
</dbReference>
<dbReference type="Pfam" id="PF00929">
    <property type="entry name" value="RNase_T"/>
    <property type="match status" value="1"/>
</dbReference>
<sequence>MFWKRPSLLPGWCGNRDTPLNTPISDLTFTVFDTETTGFAVGSTDRLLEIGAVQVKNKEVWQETFQMLVNPERDIPASIQELTGISMETIKQAPMSLAAIEAFLAFNETANGAIWVGHYVSFDLLVIQKELRRHQYKIDMPTCIDTLDLIGYLSPSKHMLDLEVYASQFGTRIYNRHQALGDAMTTAHLFCELLYHLENSGKHTLADLIEISDISKKNIQF</sequence>
<dbReference type="InterPro" id="IPR013520">
    <property type="entry name" value="Ribonucl_H"/>
</dbReference>
<dbReference type="InterPro" id="IPR012337">
    <property type="entry name" value="RNaseH-like_sf"/>
</dbReference>
<dbReference type="SUPFAM" id="SSF53098">
    <property type="entry name" value="Ribonuclease H-like"/>
    <property type="match status" value="1"/>
</dbReference>